<dbReference type="SMART" id="SM00327">
    <property type="entry name" value="VWA"/>
    <property type="match status" value="1"/>
</dbReference>
<feature type="compositionally biased region" description="Gly residues" evidence="1">
    <location>
        <begin position="269"/>
        <end position="288"/>
    </location>
</feature>
<name>A4JTL6_BURVG</name>
<evidence type="ECO:0000313" key="4">
    <source>
        <dbReference type="Proteomes" id="UP000002287"/>
    </source>
</evidence>
<dbReference type="SUPFAM" id="SSF53300">
    <property type="entry name" value="vWA-like"/>
    <property type="match status" value="1"/>
</dbReference>
<dbReference type="KEGG" id="bvi:Bcep1808_6731"/>
<dbReference type="Pfam" id="PF00092">
    <property type="entry name" value="VWA"/>
    <property type="match status" value="1"/>
</dbReference>
<geneLocation type="plasmid" evidence="3 4">
    <name>pBVIE01</name>
</geneLocation>
<dbReference type="Proteomes" id="UP000002287">
    <property type="component" value="Plasmid pBVIE01"/>
</dbReference>
<feature type="compositionally biased region" description="Low complexity" evidence="1">
    <location>
        <begin position="228"/>
        <end position="268"/>
    </location>
</feature>
<feature type="region of interest" description="Disordered" evidence="1">
    <location>
        <begin position="224"/>
        <end position="299"/>
    </location>
</feature>
<sequence>MQQQKKVSMRHLYLYAHLLLAEASRKGKAVRIEWANIPTACIGPDPTNPSGLVMTLPHMAAVGTEEDAKLLKALVSHEILCHGHHTDFTVVPAKGIAGDLSNVLEDPRGELLAAKKYKGSQKVIREGIEILVDRQIFRGPDPDKDTPASILVSWLVTELRSELLGQTCLEQFSIDFRKLAIEQFGAKLTGKVKAIALEGATAIDTLTADNAARKIVELLKMAKEEQENQQGQDQSNGQSQQGDQGSNDAGNQQQQSDSGSGSGDSQQGGNPGDQGGKPSGSSGQGDQQGSGSTASDFEPASGDLIKAIDDVLNADSADLGNYGKGLEDVLCSGNEAMQEAKQGGHGQSHTSEMTERQAPSYASADNRSRLRAGAKATAAALALKMEDLLEAFSAAVRRNSSSGKLRPNRVYRVALGDTDVFRKKARTEELDTCMYLLVDESSSMSACFDRERAPQLHKAQANPNDPHQHFDVSRAVAAGRVAVAAGEVLDGAQIPFGVASYNTAVREWQDFDGNWSNTLQRYEAAATGSTNTHLAVVWALRKFVDRNEQRKVLAVVTDGDPGDATVLEAALKEAERFGVEVRFILIGASEEVRYKGLSAAYGVATNVRELAKAVFGSLEAAIC</sequence>
<feature type="domain" description="VWFA" evidence="2">
    <location>
        <begin position="431"/>
        <end position="619"/>
    </location>
</feature>
<accession>A4JTL6</accession>
<proteinExistence type="predicted"/>
<dbReference type="EMBL" id="CP000617">
    <property type="protein sequence ID" value="ABO59619.1"/>
    <property type="molecule type" value="Genomic_DNA"/>
</dbReference>
<gene>
    <name evidence="3" type="ordered locus">Bcep1808_6731</name>
</gene>
<evidence type="ECO:0000256" key="1">
    <source>
        <dbReference type="SAM" id="MobiDB-lite"/>
    </source>
</evidence>
<evidence type="ECO:0000259" key="2">
    <source>
        <dbReference type="SMART" id="SM00327"/>
    </source>
</evidence>
<dbReference type="InterPro" id="IPR006538">
    <property type="entry name" value="CobT"/>
</dbReference>
<dbReference type="Pfam" id="PF06213">
    <property type="entry name" value="CobT"/>
    <property type="match status" value="1"/>
</dbReference>
<feature type="region of interest" description="Disordered" evidence="1">
    <location>
        <begin position="338"/>
        <end position="367"/>
    </location>
</feature>
<organism evidence="3 4">
    <name type="scientific">Burkholderia vietnamiensis (strain G4 / LMG 22486)</name>
    <name type="common">Burkholderia cepacia (strain R1808)</name>
    <dbReference type="NCBI Taxonomy" id="269482"/>
    <lineage>
        <taxon>Bacteria</taxon>
        <taxon>Pseudomonadati</taxon>
        <taxon>Pseudomonadota</taxon>
        <taxon>Betaproteobacteria</taxon>
        <taxon>Burkholderiales</taxon>
        <taxon>Burkholderiaceae</taxon>
        <taxon>Burkholderia</taxon>
        <taxon>Burkholderia cepacia complex</taxon>
    </lineage>
</organism>
<protein>
    <submittedName>
        <fullName evidence="3">von Willebrand factor, type A</fullName>
    </submittedName>
</protein>
<dbReference type="InterPro" id="IPR002035">
    <property type="entry name" value="VWF_A"/>
</dbReference>
<keyword evidence="3" id="KW-0614">Plasmid</keyword>
<dbReference type="HOGENOM" id="CLU_024864_0_0_4"/>
<evidence type="ECO:0000313" key="3">
    <source>
        <dbReference type="EMBL" id="ABO59619.1"/>
    </source>
</evidence>
<dbReference type="Gene3D" id="3.40.50.410">
    <property type="entry name" value="von Willebrand factor, type A domain"/>
    <property type="match status" value="1"/>
</dbReference>
<dbReference type="AlphaFoldDB" id="A4JTL6"/>
<dbReference type="GO" id="GO:0009236">
    <property type="term" value="P:cobalamin biosynthetic process"/>
    <property type="evidence" value="ECO:0007669"/>
    <property type="project" value="InterPro"/>
</dbReference>
<dbReference type="InterPro" id="IPR036465">
    <property type="entry name" value="vWFA_dom_sf"/>
</dbReference>
<reference evidence="3 4" key="1">
    <citation type="submission" date="2007-03" db="EMBL/GenBank/DDBJ databases">
        <title>Complete sequence of plasmid pBVIE01 of Burkholderia vietnamiensis G4.</title>
        <authorList>
            <consortium name="US DOE Joint Genome Institute"/>
            <person name="Copeland A."/>
            <person name="Lucas S."/>
            <person name="Lapidus A."/>
            <person name="Barry K."/>
            <person name="Detter J.C."/>
            <person name="Glavina del Rio T."/>
            <person name="Hammon N."/>
            <person name="Israni S."/>
            <person name="Dalin E."/>
            <person name="Tice H."/>
            <person name="Pitluck S."/>
            <person name="Chain P."/>
            <person name="Malfatti S."/>
            <person name="Shin M."/>
            <person name="Vergez L."/>
            <person name="Schmutz J."/>
            <person name="Larimer F."/>
            <person name="Land M."/>
            <person name="Hauser L."/>
            <person name="Kyrpides N."/>
            <person name="Tiedje J."/>
            <person name="Richardson P."/>
        </authorList>
    </citation>
    <scope>NUCLEOTIDE SEQUENCE [LARGE SCALE GENOMIC DNA]</scope>
    <source>
        <strain evidence="4">G4 / LMG 22486</strain>
        <plasmid evidence="3 4">pBVIE01</plasmid>
    </source>
</reference>